<feature type="signal peptide" evidence="2">
    <location>
        <begin position="1"/>
        <end position="20"/>
    </location>
</feature>
<feature type="region of interest" description="Disordered" evidence="1">
    <location>
        <begin position="301"/>
        <end position="320"/>
    </location>
</feature>
<accession>A0A6A6QL52</accession>
<keyword evidence="2" id="KW-0732">Signal</keyword>
<reference evidence="3" key="1">
    <citation type="journal article" date="2020" name="Stud. Mycol.">
        <title>101 Dothideomycetes genomes: a test case for predicting lifestyles and emergence of pathogens.</title>
        <authorList>
            <person name="Haridas S."/>
            <person name="Albert R."/>
            <person name="Binder M."/>
            <person name="Bloem J."/>
            <person name="Labutti K."/>
            <person name="Salamov A."/>
            <person name="Andreopoulos B."/>
            <person name="Baker S."/>
            <person name="Barry K."/>
            <person name="Bills G."/>
            <person name="Bluhm B."/>
            <person name="Cannon C."/>
            <person name="Castanera R."/>
            <person name="Culley D."/>
            <person name="Daum C."/>
            <person name="Ezra D."/>
            <person name="Gonzalez J."/>
            <person name="Henrissat B."/>
            <person name="Kuo A."/>
            <person name="Liang C."/>
            <person name="Lipzen A."/>
            <person name="Lutzoni F."/>
            <person name="Magnuson J."/>
            <person name="Mondo S."/>
            <person name="Nolan M."/>
            <person name="Ohm R."/>
            <person name="Pangilinan J."/>
            <person name="Park H.-J."/>
            <person name="Ramirez L."/>
            <person name="Alfaro M."/>
            <person name="Sun H."/>
            <person name="Tritt A."/>
            <person name="Yoshinaga Y."/>
            <person name="Zwiers L.-H."/>
            <person name="Turgeon B."/>
            <person name="Goodwin S."/>
            <person name="Spatafora J."/>
            <person name="Crous P."/>
            <person name="Grigoriev I."/>
        </authorList>
    </citation>
    <scope>NUCLEOTIDE SEQUENCE</scope>
    <source>
        <strain evidence="3">CBS 269.34</strain>
    </source>
</reference>
<evidence type="ECO:0000313" key="4">
    <source>
        <dbReference type="Proteomes" id="UP000799750"/>
    </source>
</evidence>
<feature type="region of interest" description="Disordered" evidence="1">
    <location>
        <begin position="381"/>
        <end position="418"/>
    </location>
</feature>
<keyword evidence="4" id="KW-1185">Reference proteome</keyword>
<dbReference type="EMBL" id="MU004193">
    <property type="protein sequence ID" value="KAF2493041.1"/>
    <property type="molecule type" value="Genomic_DNA"/>
</dbReference>
<evidence type="ECO:0000256" key="2">
    <source>
        <dbReference type="SAM" id="SignalP"/>
    </source>
</evidence>
<feature type="compositionally biased region" description="Basic and acidic residues" evidence="1">
    <location>
        <begin position="214"/>
        <end position="283"/>
    </location>
</feature>
<organism evidence="3 4">
    <name type="scientific">Lophium mytilinum</name>
    <dbReference type="NCBI Taxonomy" id="390894"/>
    <lineage>
        <taxon>Eukaryota</taxon>
        <taxon>Fungi</taxon>
        <taxon>Dikarya</taxon>
        <taxon>Ascomycota</taxon>
        <taxon>Pezizomycotina</taxon>
        <taxon>Dothideomycetes</taxon>
        <taxon>Pleosporomycetidae</taxon>
        <taxon>Mytilinidiales</taxon>
        <taxon>Mytilinidiaceae</taxon>
        <taxon>Lophium</taxon>
    </lineage>
</organism>
<protein>
    <submittedName>
        <fullName evidence="3">Uncharacterized protein</fullName>
    </submittedName>
</protein>
<feature type="compositionally biased region" description="Pro residues" evidence="1">
    <location>
        <begin position="106"/>
        <end position="116"/>
    </location>
</feature>
<evidence type="ECO:0000256" key="1">
    <source>
        <dbReference type="SAM" id="MobiDB-lite"/>
    </source>
</evidence>
<feature type="region of interest" description="Disordered" evidence="1">
    <location>
        <begin position="97"/>
        <end position="117"/>
    </location>
</feature>
<proteinExistence type="predicted"/>
<feature type="chain" id="PRO_5025365405" evidence="2">
    <location>
        <begin position="21"/>
        <end position="436"/>
    </location>
</feature>
<dbReference type="AlphaFoldDB" id="A0A6A6QL52"/>
<name>A0A6A6QL52_9PEZI</name>
<feature type="region of interest" description="Disordered" evidence="1">
    <location>
        <begin position="211"/>
        <end position="285"/>
    </location>
</feature>
<gene>
    <name evidence="3" type="ORF">BU16DRAFT_584064</name>
</gene>
<dbReference type="Proteomes" id="UP000799750">
    <property type="component" value="Unassembled WGS sequence"/>
</dbReference>
<evidence type="ECO:0000313" key="3">
    <source>
        <dbReference type="EMBL" id="KAF2493041.1"/>
    </source>
</evidence>
<sequence length="436" mass="49661">MKPTALLFLGLVASLPGTLATPILSQNGSAKTGRPSTTHSELKMAHFHEHIQLHGTPTDATSLFHIPDFIEDSLKKHGRPNTTKYVLDDISGFLDKLNPSAKPSATPSPNPSPIPHAPLRWELSPHEKMCHNKAALRIMRTNCEKWYAKVLKDPSLRDRKRNRKPQSVRDAGCASKHWDEMSSCNEYAAKTWKNFNYDNDGIDKREGFQPGYAREQEDRMKPGPEKDKVKKAREEKEKGWIQDAKDWREKTGRFKVEGKSEVKDKEKPPERHGDNALETRGDQPCKLSDITDAAMLHDQRLKFGSEGNVPPPSTLQKRGRKRDIDCLLSHLIHRQEHLCEDYEIFMRKHPQYDPGPENELPGGKWTPERAQLDHIQYKDGGVETEFPKGYPLPPRSKLKKPPKGGWEEPPEDGFSHSQRCWDGCYIGGSPLKKKKE</sequence>